<name>A0A8A4TGK6_SULCO</name>
<dbReference type="PROSITE" id="PS50109">
    <property type="entry name" value="HIS_KIN"/>
    <property type="match status" value="1"/>
</dbReference>
<dbReference type="AlphaFoldDB" id="A0A8A4TGK6"/>
<dbReference type="PANTHER" id="PTHR34220:SF7">
    <property type="entry name" value="SENSOR HISTIDINE KINASE YPDA"/>
    <property type="match status" value="1"/>
</dbReference>
<dbReference type="InterPro" id="IPR050640">
    <property type="entry name" value="Bact_2-comp_sensor_kinase"/>
</dbReference>
<dbReference type="PANTHER" id="PTHR34220">
    <property type="entry name" value="SENSOR HISTIDINE KINASE YPDA"/>
    <property type="match status" value="1"/>
</dbReference>
<evidence type="ECO:0000256" key="1">
    <source>
        <dbReference type="SAM" id="Phobius"/>
    </source>
</evidence>
<evidence type="ECO:0000313" key="4">
    <source>
        <dbReference type="Proteomes" id="UP000663929"/>
    </source>
</evidence>
<reference evidence="3" key="1">
    <citation type="submission" date="2021-03" db="EMBL/GenBank/DDBJ databases">
        <title>Acanthopleuribacteraceae sp. M133.</title>
        <authorList>
            <person name="Wang G."/>
        </authorList>
    </citation>
    <scope>NUCLEOTIDE SEQUENCE</scope>
    <source>
        <strain evidence="3">M133</strain>
    </source>
</reference>
<dbReference type="SUPFAM" id="SSF55874">
    <property type="entry name" value="ATPase domain of HSP90 chaperone/DNA topoisomerase II/histidine kinase"/>
    <property type="match status" value="1"/>
</dbReference>
<dbReference type="KEGG" id="scor:J3U87_22420"/>
<dbReference type="InterPro" id="IPR036890">
    <property type="entry name" value="HATPase_C_sf"/>
</dbReference>
<dbReference type="InterPro" id="IPR005467">
    <property type="entry name" value="His_kinase_dom"/>
</dbReference>
<keyword evidence="1" id="KW-1133">Transmembrane helix</keyword>
<dbReference type="RefSeq" id="WP_237377998.1">
    <property type="nucleotide sequence ID" value="NZ_CP071793.1"/>
</dbReference>
<dbReference type="EMBL" id="CP071793">
    <property type="protein sequence ID" value="QTD48344.1"/>
    <property type="molecule type" value="Genomic_DNA"/>
</dbReference>
<feature type="transmembrane region" description="Helical" evidence="1">
    <location>
        <begin position="46"/>
        <end position="69"/>
    </location>
</feature>
<sequence length="360" mass="40275">MSAPFETEPRPTALPVSLLFGVWSVPAVLNTIHLFFTRIDSHDGSFFLAILCFQLLVWYAWVPLTPYVFRVVARHPLTGPKRWRAFAIHLLHSLVIVPANLALYGLFFTFTASGPTSFYVNFAWLMRDLFHWYFMIYWAVIGAGHAHAYYGAMRSNEVRAERLETQLVRARLQSLRMQLQPHFLFNTLSALAVLVRKRHIAAAVEMINGLADLLRFVLERTNTPDIPLAEELTFNRTYLDIEKVRFGDRLRLEEDIDTAALTHPVPSLILQPLVENAIRHGIAASADAGTIRLSAALERPSLVLTVEDDGPGPPDTIAEGLGLGNTHKRLAERHGTAASLRLERRQGGGAKATLILPVTS</sequence>
<evidence type="ECO:0000259" key="2">
    <source>
        <dbReference type="PROSITE" id="PS50109"/>
    </source>
</evidence>
<dbReference type="InterPro" id="IPR010559">
    <property type="entry name" value="Sig_transdc_His_kin_internal"/>
</dbReference>
<feature type="domain" description="Histidine kinase" evidence="2">
    <location>
        <begin position="269"/>
        <end position="360"/>
    </location>
</feature>
<keyword evidence="1" id="KW-0472">Membrane</keyword>
<protein>
    <submittedName>
        <fullName evidence="3">Histidine kinase</fullName>
    </submittedName>
</protein>
<dbReference type="InterPro" id="IPR003594">
    <property type="entry name" value="HATPase_dom"/>
</dbReference>
<dbReference type="Proteomes" id="UP000663929">
    <property type="component" value="Chromosome"/>
</dbReference>
<feature type="transmembrane region" description="Helical" evidence="1">
    <location>
        <begin position="90"/>
        <end position="110"/>
    </location>
</feature>
<keyword evidence="4" id="KW-1185">Reference proteome</keyword>
<proteinExistence type="predicted"/>
<feature type="transmembrane region" description="Helical" evidence="1">
    <location>
        <begin position="12"/>
        <end position="34"/>
    </location>
</feature>
<dbReference type="SMART" id="SM00387">
    <property type="entry name" value="HATPase_c"/>
    <property type="match status" value="1"/>
</dbReference>
<dbReference type="Pfam" id="PF02518">
    <property type="entry name" value="HATPase_c"/>
    <property type="match status" value="1"/>
</dbReference>
<organism evidence="3 4">
    <name type="scientific">Sulfidibacter corallicola</name>
    <dbReference type="NCBI Taxonomy" id="2818388"/>
    <lineage>
        <taxon>Bacteria</taxon>
        <taxon>Pseudomonadati</taxon>
        <taxon>Acidobacteriota</taxon>
        <taxon>Holophagae</taxon>
        <taxon>Acanthopleuribacterales</taxon>
        <taxon>Acanthopleuribacteraceae</taxon>
        <taxon>Sulfidibacter</taxon>
    </lineage>
</organism>
<evidence type="ECO:0000313" key="3">
    <source>
        <dbReference type="EMBL" id="QTD48344.1"/>
    </source>
</evidence>
<keyword evidence="3" id="KW-0418">Kinase</keyword>
<dbReference type="GO" id="GO:0016020">
    <property type="term" value="C:membrane"/>
    <property type="evidence" value="ECO:0007669"/>
    <property type="project" value="InterPro"/>
</dbReference>
<keyword evidence="3" id="KW-0808">Transferase</keyword>
<keyword evidence="1" id="KW-0812">Transmembrane</keyword>
<dbReference type="Gene3D" id="3.30.565.10">
    <property type="entry name" value="Histidine kinase-like ATPase, C-terminal domain"/>
    <property type="match status" value="1"/>
</dbReference>
<feature type="transmembrane region" description="Helical" evidence="1">
    <location>
        <begin position="130"/>
        <end position="152"/>
    </location>
</feature>
<dbReference type="Pfam" id="PF06580">
    <property type="entry name" value="His_kinase"/>
    <property type="match status" value="1"/>
</dbReference>
<dbReference type="GO" id="GO:0000155">
    <property type="term" value="F:phosphorelay sensor kinase activity"/>
    <property type="evidence" value="ECO:0007669"/>
    <property type="project" value="InterPro"/>
</dbReference>
<gene>
    <name evidence="3" type="ORF">J3U87_22420</name>
</gene>
<accession>A0A8A4TGK6</accession>